<dbReference type="RefSeq" id="WP_183589730.1">
    <property type="nucleotide sequence ID" value="NZ_JACHCA010000020.1"/>
</dbReference>
<comment type="caution">
    <text evidence="2">The sequence shown here is derived from an EMBL/GenBank/DDBJ whole genome shotgun (WGS) entry which is preliminary data.</text>
</comment>
<feature type="region of interest" description="Disordered" evidence="1">
    <location>
        <begin position="1"/>
        <end position="33"/>
    </location>
</feature>
<evidence type="ECO:0000313" key="3">
    <source>
        <dbReference type="Proteomes" id="UP000548326"/>
    </source>
</evidence>
<name>A0A841JL23_9SPHI</name>
<sequence length="57" mass="6268">MKDANKPKRKRIAVKVSPLNDGTNTPIPDARTPAKLSEGEAYLFKQAENPLGDPHKI</sequence>
<proteinExistence type="predicted"/>
<evidence type="ECO:0000313" key="2">
    <source>
        <dbReference type="EMBL" id="MBB6131154.1"/>
    </source>
</evidence>
<gene>
    <name evidence="2" type="ORF">HDF22_005305</name>
</gene>
<evidence type="ECO:0000256" key="1">
    <source>
        <dbReference type="SAM" id="MobiDB-lite"/>
    </source>
</evidence>
<accession>A0A841JL23</accession>
<reference evidence="2 3" key="1">
    <citation type="submission" date="2020-08" db="EMBL/GenBank/DDBJ databases">
        <title>Genomic Encyclopedia of Type Strains, Phase IV (KMG-V): Genome sequencing to study the core and pangenomes of soil and plant-associated prokaryotes.</title>
        <authorList>
            <person name="Whitman W."/>
        </authorList>
    </citation>
    <scope>NUCLEOTIDE SEQUENCE [LARGE SCALE GENOMIC DNA]</scope>
    <source>
        <strain evidence="2 3">MP601</strain>
    </source>
</reference>
<dbReference type="Proteomes" id="UP000548326">
    <property type="component" value="Unassembled WGS sequence"/>
</dbReference>
<organism evidence="2 3">
    <name type="scientific">Mucilaginibacter lappiensis</name>
    <dbReference type="NCBI Taxonomy" id="354630"/>
    <lineage>
        <taxon>Bacteria</taxon>
        <taxon>Pseudomonadati</taxon>
        <taxon>Bacteroidota</taxon>
        <taxon>Sphingobacteriia</taxon>
        <taxon>Sphingobacteriales</taxon>
        <taxon>Sphingobacteriaceae</taxon>
        <taxon>Mucilaginibacter</taxon>
    </lineage>
</organism>
<protein>
    <submittedName>
        <fullName evidence="2">Uncharacterized protein</fullName>
    </submittedName>
</protein>
<dbReference type="AlphaFoldDB" id="A0A841JL23"/>
<dbReference type="EMBL" id="JACHCA010000020">
    <property type="protein sequence ID" value="MBB6131154.1"/>
    <property type="molecule type" value="Genomic_DNA"/>
</dbReference>